<comment type="caution">
    <text evidence="2">The sequence shown here is derived from an EMBL/GenBank/DDBJ whole genome shotgun (WGS) entry which is preliminary data.</text>
</comment>
<evidence type="ECO:0008006" key="4">
    <source>
        <dbReference type="Google" id="ProtNLM"/>
    </source>
</evidence>
<dbReference type="OrthoDB" id="1684416at2759"/>
<accession>A0A8S9WS09</accession>
<name>A0A8S9WS09_APOLU</name>
<evidence type="ECO:0000313" key="2">
    <source>
        <dbReference type="EMBL" id="KAF6199457.1"/>
    </source>
</evidence>
<dbReference type="Proteomes" id="UP000466442">
    <property type="component" value="Unassembled WGS sequence"/>
</dbReference>
<reference evidence="2" key="1">
    <citation type="journal article" date="2021" name="Mol. Ecol. Resour.">
        <title>Apolygus lucorum genome provides insights into omnivorousness and mesophyll feeding.</title>
        <authorList>
            <person name="Liu Y."/>
            <person name="Liu H."/>
            <person name="Wang H."/>
            <person name="Huang T."/>
            <person name="Liu B."/>
            <person name="Yang B."/>
            <person name="Yin L."/>
            <person name="Li B."/>
            <person name="Zhang Y."/>
            <person name="Zhang S."/>
            <person name="Jiang F."/>
            <person name="Zhang X."/>
            <person name="Ren Y."/>
            <person name="Wang B."/>
            <person name="Wang S."/>
            <person name="Lu Y."/>
            <person name="Wu K."/>
            <person name="Fan W."/>
            <person name="Wang G."/>
        </authorList>
    </citation>
    <scope>NUCLEOTIDE SEQUENCE</scope>
    <source>
        <strain evidence="2">12Hb</strain>
    </source>
</reference>
<feature type="compositionally biased region" description="Basic and acidic residues" evidence="1">
    <location>
        <begin position="1"/>
        <end position="11"/>
    </location>
</feature>
<protein>
    <recommendedName>
        <fullName evidence="4">TPX2 central domain-containing protein</fullName>
    </recommendedName>
</protein>
<dbReference type="AlphaFoldDB" id="A0A8S9WS09"/>
<gene>
    <name evidence="2" type="ORF">GE061_007483</name>
</gene>
<feature type="region of interest" description="Disordered" evidence="1">
    <location>
        <begin position="45"/>
        <end position="95"/>
    </location>
</feature>
<feature type="region of interest" description="Disordered" evidence="1">
    <location>
        <begin position="1"/>
        <end position="33"/>
    </location>
</feature>
<organism evidence="2 3">
    <name type="scientific">Apolygus lucorum</name>
    <name type="common">Small green plant bug</name>
    <name type="synonym">Lygocoris lucorum</name>
    <dbReference type="NCBI Taxonomy" id="248454"/>
    <lineage>
        <taxon>Eukaryota</taxon>
        <taxon>Metazoa</taxon>
        <taxon>Ecdysozoa</taxon>
        <taxon>Arthropoda</taxon>
        <taxon>Hexapoda</taxon>
        <taxon>Insecta</taxon>
        <taxon>Pterygota</taxon>
        <taxon>Neoptera</taxon>
        <taxon>Paraneoptera</taxon>
        <taxon>Hemiptera</taxon>
        <taxon>Heteroptera</taxon>
        <taxon>Panheteroptera</taxon>
        <taxon>Cimicomorpha</taxon>
        <taxon>Miridae</taxon>
        <taxon>Mirini</taxon>
        <taxon>Apolygus</taxon>
    </lineage>
</organism>
<sequence length="149" mass="17049">MGLAEKMHHFFSDTPPRFRSSPLKTIGPEENRDKEQVKLTLNVPQSPHLRTKERARSVSPVPEKSHVFKALPMSPKVFQPPDTSGKPKPKETTVPVPFNLTYVPRKEVKLSAESTKPIQFEARPMPTQAQWSRQCGEWLSQRKKMGHLK</sequence>
<dbReference type="EMBL" id="WIXP02000015">
    <property type="protein sequence ID" value="KAF6199457.1"/>
    <property type="molecule type" value="Genomic_DNA"/>
</dbReference>
<evidence type="ECO:0000256" key="1">
    <source>
        <dbReference type="SAM" id="MobiDB-lite"/>
    </source>
</evidence>
<feature type="region of interest" description="Disordered" evidence="1">
    <location>
        <begin position="117"/>
        <end position="149"/>
    </location>
</feature>
<proteinExistence type="predicted"/>
<keyword evidence="3" id="KW-1185">Reference proteome</keyword>
<evidence type="ECO:0000313" key="3">
    <source>
        <dbReference type="Proteomes" id="UP000466442"/>
    </source>
</evidence>